<accession>A0ABW0VB76</accession>
<name>A0ABW0VB76_9ACTN</name>
<gene>
    <name evidence="2" type="ORF">ACFPZF_15575</name>
</gene>
<dbReference type="InterPro" id="IPR009003">
    <property type="entry name" value="Peptidase_S1_PA"/>
</dbReference>
<dbReference type="InterPro" id="IPR007111">
    <property type="entry name" value="NACHT_NTPase"/>
</dbReference>
<dbReference type="Proteomes" id="UP001596066">
    <property type="component" value="Unassembled WGS sequence"/>
</dbReference>
<dbReference type="InterPro" id="IPR027417">
    <property type="entry name" value="P-loop_NTPase"/>
</dbReference>
<evidence type="ECO:0000313" key="3">
    <source>
        <dbReference type="Proteomes" id="UP001596066"/>
    </source>
</evidence>
<protein>
    <submittedName>
        <fullName evidence="2">NACHT domain-containing protein</fullName>
    </submittedName>
</protein>
<feature type="domain" description="NACHT" evidence="1">
    <location>
        <begin position="288"/>
        <end position="632"/>
    </location>
</feature>
<dbReference type="Pfam" id="PF05729">
    <property type="entry name" value="NACHT"/>
    <property type="match status" value="1"/>
</dbReference>
<dbReference type="PANTHER" id="PTHR46844">
    <property type="entry name" value="SLR5058 PROTEIN"/>
    <property type="match status" value="1"/>
</dbReference>
<dbReference type="Gene3D" id="3.40.50.300">
    <property type="entry name" value="P-loop containing nucleotide triphosphate hydrolases"/>
    <property type="match status" value="1"/>
</dbReference>
<dbReference type="SUPFAM" id="SSF50494">
    <property type="entry name" value="Trypsin-like serine proteases"/>
    <property type="match status" value="1"/>
</dbReference>
<dbReference type="PANTHER" id="PTHR46844:SF1">
    <property type="entry name" value="SLR5058 PROTEIN"/>
    <property type="match status" value="1"/>
</dbReference>
<evidence type="ECO:0000313" key="2">
    <source>
        <dbReference type="EMBL" id="MFC5642768.1"/>
    </source>
</evidence>
<dbReference type="PROSITE" id="PS50837">
    <property type="entry name" value="NACHT"/>
    <property type="match status" value="1"/>
</dbReference>
<reference evidence="3" key="1">
    <citation type="journal article" date="2019" name="Int. J. Syst. Evol. Microbiol.">
        <title>The Global Catalogue of Microorganisms (GCM) 10K type strain sequencing project: providing services to taxonomists for standard genome sequencing and annotation.</title>
        <authorList>
            <consortium name="The Broad Institute Genomics Platform"/>
            <consortium name="The Broad Institute Genome Sequencing Center for Infectious Disease"/>
            <person name="Wu L."/>
            <person name="Ma J."/>
        </authorList>
    </citation>
    <scope>NUCLEOTIDE SEQUENCE [LARGE SCALE GENOMIC DNA]</scope>
    <source>
        <strain evidence="3">CGMCC 4.1622</strain>
    </source>
</reference>
<sequence>MPVHPGAQRIAAVRAGGQGSGYLLSARLLLTAAHVVRGGGPITATVHGGRGWIRCRELWRRQDDTHDLALLLAEDDLVRPDVAAGFEPLRLGRLSGLEPVHGCHATGFPDLERTGDRLESGQLWGTVAPGTHLLAGRYVLSAADTPPVGDAAVPWRGMSGAAVFFRGLLLGVVSAEVRPELWRHSRLELTAVAGSGLAEILTEQLGTAPPCLTVTEQDVADADFEARYARAVRADHGQLRIFGLDVSRAQSRPRDIDTAYLSLEAEATALRAEAPGPLRVEQALAGRRRILLRGQAGSGKSTLVQWLAVHAAAGTLGSDLAEWDHKVPFVLRLRSMYRLRNLSPRPAQFLEIDGSPLADAQPAGWAERVLRGGRALLLVDGLDEIPEDDRAEAEQWLAGLFRHYPDIRCLVTVRPSAVPADWLAHLAFDELALRPMNARDRRALVLRWHRAIASELGDGDEATCERRALDELQAALLHTLATSPDLAALTDSPLLCSMICTLHREWNGELPHRRMDLYEAALNMLLVRRDQQRKVIGVEGVELAKEEQLAVLQRIAYWLTVNRLSEGGRPDAVRLIERLHSSFSGAARAFSASQVFTHLLNRSGLLAETGPDTFQFIHRSFQDHLAALEFAEERSFGLLLSNAGDEQWADVVRMTVGHLPVRARPELLRGLLQEAHVSSRALSVRLHVLAGTCLPYATLLDENVREDVLRRLGRTLDGYAEGLGRQDWQQLRSIGPELIPHLPDTLPPRPPAVRENLVLLLGRIGGPAALHRLAAVAPEMLPVEAALLTELWSGFDRDEYARTVLARADLSEILLRVTDPQELFLLPAIGRIGMVYWCGEGRGIRTGSIAGLDTDRLMLNLDEDVEDLAVLAGCGPLDRLDLVDCSGLRDVSVLAGQTVRRIDWVPGETSVHGAFWRALTANRELRALRTDPRLIDAADPDLPQPTVEELTLTVGAGPVDLPDLGRLFPALRTLTLEIVADHADLSPLKPPPGVRVHLVLQPDVDRITGTDPLPSGWTLTVGVGE</sequence>
<dbReference type="RefSeq" id="WP_346142676.1">
    <property type="nucleotide sequence ID" value="NZ_BAAAUA010000010.1"/>
</dbReference>
<organism evidence="2 3">
    <name type="scientific">Kitasatospora cinereorecta</name>
    <dbReference type="NCBI Taxonomy" id="285560"/>
    <lineage>
        <taxon>Bacteria</taxon>
        <taxon>Bacillati</taxon>
        <taxon>Actinomycetota</taxon>
        <taxon>Actinomycetes</taxon>
        <taxon>Kitasatosporales</taxon>
        <taxon>Streptomycetaceae</taxon>
        <taxon>Kitasatospora</taxon>
    </lineage>
</organism>
<evidence type="ECO:0000259" key="1">
    <source>
        <dbReference type="PROSITE" id="PS50837"/>
    </source>
</evidence>
<dbReference type="Gene3D" id="2.40.10.120">
    <property type="match status" value="1"/>
</dbReference>
<proteinExistence type="predicted"/>
<dbReference type="EMBL" id="JBHSOC010000023">
    <property type="protein sequence ID" value="MFC5642768.1"/>
    <property type="molecule type" value="Genomic_DNA"/>
</dbReference>
<dbReference type="Pfam" id="PF13365">
    <property type="entry name" value="Trypsin_2"/>
    <property type="match status" value="1"/>
</dbReference>
<comment type="caution">
    <text evidence="2">The sequence shown here is derived from an EMBL/GenBank/DDBJ whole genome shotgun (WGS) entry which is preliminary data.</text>
</comment>
<keyword evidence="3" id="KW-1185">Reference proteome</keyword>
<dbReference type="SUPFAM" id="SSF52540">
    <property type="entry name" value="P-loop containing nucleoside triphosphate hydrolases"/>
    <property type="match status" value="1"/>
</dbReference>